<organism evidence="6 7">
    <name type="scientific">Roseibium sediminicola</name>
    <dbReference type="NCBI Taxonomy" id="2933272"/>
    <lineage>
        <taxon>Bacteria</taxon>
        <taxon>Pseudomonadati</taxon>
        <taxon>Pseudomonadota</taxon>
        <taxon>Alphaproteobacteria</taxon>
        <taxon>Hyphomicrobiales</taxon>
        <taxon>Stappiaceae</taxon>
        <taxon>Roseibium</taxon>
    </lineage>
</organism>
<reference evidence="6" key="1">
    <citation type="submission" date="2022-04" db="EMBL/GenBank/DDBJ databases">
        <title>Roseibium sp. CAU 1639 isolated from mud.</title>
        <authorList>
            <person name="Kim W."/>
        </authorList>
    </citation>
    <scope>NUCLEOTIDE SEQUENCE</scope>
    <source>
        <strain evidence="6">CAU 1639</strain>
    </source>
</reference>
<keyword evidence="2 4" id="KW-0238">DNA-binding</keyword>
<evidence type="ECO:0000313" key="7">
    <source>
        <dbReference type="Proteomes" id="UP001431221"/>
    </source>
</evidence>
<dbReference type="Pfam" id="PF00440">
    <property type="entry name" value="TetR_N"/>
    <property type="match status" value="1"/>
</dbReference>
<accession>A0ABT0GS61</accession>
<dbReference type="RefSeq" id="WP_248151887.1">
    <property type="nucleotide sequence ID" value="NZ_JALNMJ010000003.1"/>
</dbReference>
<keyword evidence="7" id="KW-1185">Reference proteome</keyword>
<dbReference type="PANTHER" id="PTHR30055:SF234">
    <property type="entry name" value="HTH-TYPE TRANSCRIPTIONAL REGULATOR BETI"/>
    <property type="match status" value="1"/>
</dbReference>
<keyword evidence="3" id="KW-0804">Transcription</keyword>
<gene>
    <name evidence="6" type="ORF">M0H32_05585</name>
</gene>
<evidence type="ECO:0000259" key="5">
    <source>
        <dbReference type="PROSITE" id="PS50977"/>
    </source>
</evidence>
<dbReference type="PANTHER" id="PTHR30055">
    <property type="entry name" value="HTH-TYPE TRANSCRIPTIONAL REGULATOR RUTR"/>
    <property type="match status" value="1"/>
</dbReference>
<keyword evidence="1" id="KW-0805">Transcription regulation</keyword>
<feature type="domain" description="HTH tetR-type" evidence="5">
    <location>
        <begin position="1"/>
        <end position="48"/>
    </location>
</feature>
<evidence type="ECO:0000256" key="2">
    <source>
        <dbReference type="ARBA" id="ARBA00023125"/>
    </source>
</evidence>
<name>A0ABT0GS61_9HYPH</name>
<dbReference type="Proteomes" id="UP001431221">
    <property type="component" value="Unassembled WGS sequence"/>
</dbReference>
<feature type="DNA-binding region" description="H-T-H motif" evidence="4">
    <location>
        <begin position="11"/>
        <end position="30"/>
    </location>
</feature>
<sequence>MFIEKGFHQTGMRDIAGRAGISLGNLYNHFKGKEDIIAAIAEVEAESLEPILTPLENAEAPGLDLLDRFVSDYFGLTSTPAYAALSAEIVAELFRNPDIAQSFEATRLRLIKAVESCLSPGLGALDAELVVSLVESSGLNAVGKSAGEMDSMLETLRAFVRRSVTLN</sequence>
<dbReference type="InterPro" id="IPR050109">
    <property type="entry name" value="HTH-type_TetR-like_transc_reg"/>
</dbReference>
<dbReference type="PROSITE" id="PS50977">
    <property type="entry name" value="HTH_TETR_2"/>
    <property type="match status" value="1"/>
</dbReference>
<dbReference type="EMBL" id="JALNMJ010000003">
    <property type="protein sequence ID" value="MCK7611623.1"/>
    <property type="molecule type" value="Genomic_DNA"/>
</dbReference>
<proteinExistence type="predicted"/>
<comment type="caution">
    <text evidence="6">The sequence shown here is derived from an EMBL/GenBank/DDBJ whole genome shotgun (WGS) entry which is preliminary data.</text>
</comment>
<protein>
    <submittedName>
        <fullName evidence="6">TetR/AcrR family transcriptional regulator</fullName>
    </submittedName>
</protein>
<dbReference type="SUPFAM" id="SSF46689">
    <property type="entry name" value="Homeodomain-like"/>
    <property type="match status" value="1"/>
</dbReference>
<evidence type="ECO:0000256" key="4">
    <source>
        <dbReference type="PROSITE-ProRule" id="PRU00335"/>
    </source>
</evidence>
<evidence type="ECO:0000256" key="3">
    <source>
        <dbReference type="ARBA" id="ARBA00023163"/>
    </source>
</evidence>
<dbReference type="Gene3D" id="1.10.357.10">
    <property type="entry name" value="Tetracycline Repressor, domain 2"/>
    <property type="match status" value="1"/>
</dbReference>
<dbReference type="InterPro" id="IPR009057">
    <property type="entry name" value="Homeodomain-like_sf"/>
</dbReference>
<evidence type="ECO:0000256" key="1">
    <source>
        <dbReference type="ARBA" id="ARBA00023015"/>
    </source>
</evidence>
<evidence type="ECO:0000313" key="6">
    <source>
        <dbReference type="EMBL" id="MCK7611623.1"/>
    </source>
</evidence>
<dbReference type="InterPro" id="IPR001647">
    <property type="entry name" value="HTH_TetR"/>
</dbReference>